<dbReference type="OMA" id="FISPHRI"/>
<feature type="transmembrane region" description="Helical" evidence="11">
    <location>
        <begin position="81"/>
        <end position="100"/>
    </location>
</feature>
<evidence type="ECO:0000256" key="11">
    <source>
        <dbReference type="RuleBase" id="RU079119"/>
    </source>
</evidence>
<evidence type="ECO:0000313" key="14">
    <source>
        <dbReference type="Proteomes" id="UP000287033"/>
    </source>
</evidence>
<feature type="transmembrane region" description="Helical" evidence="11">
    <location>
        <begin position="223"/>
        <end position="246"/>
    </location>
</feature>
<dbReference type="Pfam" id="PF01529">
    <property type="entry name" value="DHHC"/>
    <property type="match status" value="1"/>
</dbReference>
<protein>
    <recommendedName>
        <fullName evidence="11">Palmitoyltransferase</fullName>
        <ecNumber evidence="11">2.3.1.225</ecNumber>
    </recommendedName>
</protein>
<feature type="transmembrane region" description="Helical" evidence="11">
    <location>
        <begin position="48"/>
        <end position="69"/>
    </location>
</feature>
<evidence type="ECO:0000256" key="9">
    <source>
        <dbReference type="ARBA" id="ARBA00023315"/>
    </source>
</evidence>
<keyword evidence="4 11" id="KW-0812">Transmembrane</keyword>
<evidence type="ECO:0000256" key="10">
    <source>
        <dbReference type="ARBA" id="ARBA00047790"/>
    </source>
</evidence>
<reference evidence="13 14" key="1">
    <citation type="journal article" date="2018" name="Nat. Ecol. Evol.">
        <title>Shark genomes provide insights into elasmobranch evolution and the origin of vertebrates.</title>
        <authorList>
            <person name="Hara Y"/>
            <person name="Yamaguchi K"/>
            <person name="Onimaru K"/>
            <person name="Kadota M"/>
            <person name="Koyanagi M"/>
            <person name="Keeley SD"/>
            <person name="Tatsumi K"/>
            <person name="Tanaka K"/>
            <person name="Motone F"/>
            <person name="Kageyama Y"/>
            <person name="Nozu R"/>
            <person name="Adachi N"/>
            <person name="Nishimura O"/>
            <person name="Nakagawa R"/>
            <person name="Tanegashima C"/>
            <person name="Kiyatake I"/>
            <person name="Matsumoto R"/>
            <person name="Murakumo K"/>
            <person name="Nishida K"/>
            <person name="Terakita A"/>
            <person name="Kuratani S"/>
            <person name="Sato K"/>
            <person name="Hyodo S Kuraku.S."/>
        </authorList>
    </citation>
    <scope>NUCLEOTIDE SEQUENCE [LARGE SCALE GENOMIC DNA]</scope>
</reference>
<evidence type="ECO:0000256" key="4">
    <source>
        <dbReference type="ARBA" id="ARBA00022692"/>
    </source>
</evidence>
<comment type="domain">
    <text evidence="11">The DHHC domain is required for palmitoyltransferase activity.</text>
</comment>
<keyword evidence="5 11" id="KW-1133">Transmembrane helix</keyword>
<evidence type="ECO:0000256" key="1">
    <source>
        <dbReference type="ARBA" id="ARBA00004127"/>
    </source>
</evidence>
<dbReference type="AlphaFoldDB" id="A0A401SVW1"/>
<keyword evidence="3 11" id="KW-0808">Transferase</keyword>
<comment type="subcellular location">
    <subcellularLocation>
        <location evidence="1">Endomembrane system</location>
        <topology evidence="1">Multi-pass membrane protein</topology>
    </subcellularLocation>
</comment>
<keyword evidence="9 11" id="KW-0012">Acyltransferase</keyword>
<accession>A0A401SVW1</accession>
<dbReference type="GO" id="GO:0005783">
    <property type="term" value="C:endoplasmic reticulum"/>
    <property type="evidence" value="ECO:0007669"/>
    <property type="project" value="TreeGrafter"/>
</dbReference>
<dbReference type="PANTHER" id="PTHR22883:SF301">
    <property type="entry name" value="PALMITOYLTRANSFERASE ZDHHC12"/>
    <property type="match status" value="1"/>
</dbReference>
<evidence type="ECO:0000259" key="12">
    <source>
        <dbReference type="Pfam" id="PF01529"/>
    </source>
</evidence>
<dbReference type="OrthoDB" id="331948at2759"/>
<evidence type="ECO:0000256" key="3">
    <source>
        <dbReference type="ARBA" id="ARBA00022679"/>
    </source>
</evidence>
<keyword evidence="14" id="KW-1185">Reference proteome</keyword>
<dbReference type="InterPro" id="IPR001594">
    <property type="entry name" value="Palmitoyltrfase_DHHC"/>
</dbReference>
<organism evidence="13 14">
    <name type="scientific">Chiloscyllium punctatum</name>
    <name type="common">Brownbanded bambooshark</name>
    <name type="synonym">Hemiscyllium punctatum</name>
    <dbReference type="NCBI Taxonomy" id="137246"/>
    <lineage>
        <taxon>Eukaryota</taxon>
        <taxon>Metazoa</taxon>
        <taxon>Chordata</taxon>
        <taxon>Craniata</taxon>
        <taxon>Vertebrata</taxon>
        <taxon>Chondrichthyes</taxon>
        <taxon>Elasmobranchii</taxon>
        <taxon>Galeomorphii</taxon>
        <taxon>Galeoidea</taxon>
        <taxon>Orectolobiformes</taxon>
        <taxon>Hemiscylliidae</taxon>
        <taxon>Chiloscyllium</taxon>
    </lineage>
</organism>
<comment type="caution">
    <text evidence="13">The sequence shown here is derived from an EMBL/GenBank/DDBJ whole genome shotgun (WGS) entry which is preliminary data.</text>
</comment>
<keyword evidence="8" id="KW-0449">Lipoprotein</keyword>
<dbReference type="GO" id="GO:0006612">
    <property type="term" value="P:protein targeting to membrane"/>
    <property type="evidence" value="ECO:0007669"/>
    <property type="project" value="TreeGrafter"/>
</dbReference>
<dbReference type="InterPro" id="IPR039859">
    <property type="entry name" value="PFA4/ZDH16/20/ERF2-like"/>
</dbReference>
<sequence>RYCPLETAVAARSGWALIPLPFPFCPLGDRLSVLEDSRMFKNLLSSGSLIRALHAALTWAVTLVLFLFETDLRQSENRGEFLQPVSFVLLVFCSMLLYFITSLMDPGYVTFDDELKGRIPQANQGVGNEKEQMIPVVQKPHRLRRCGFCMVQQPMRSKHCQSCQHCVRRYDHHCPWIENCVGERNHRFFVLYLMLQLAVLLWAFHVAWSGFRTEAAWKDWLQINLLLLLAFIIIIIFTVVVMLLLVSHLYLVSNNTTTWEFMSRHRISYLKHCGSEENPFDQGILRNLWTFFCVSKTVVWERIYFQDEDRLV</sequence>
<name>A0A401SVW1_CHIPU</name>
<evidence type="ECO:0000256" key="6">
    <source>
        <dbReference type="ARBA" id="ARBA00023136"/>
    </source>
</evidence>
<keyword evidence="6 11" id="KW-0472">Membrane</keyword>
<comment type="catalytic activity">
    <reaction evidence="10">
        <text>L-cysteinyl-[protein] + hexadecanoyl-CoA = S-hexadecanoyl-L-cysteinyl-[protein] + CoA</text>
        <dbReference type="Rhea" id="RHEA:36683"/>
        <dbReference type="Rhea" id="RHEA-COMP:10131"/>
        <dbReference type="Rhea" id="RHEA-COMP:11032"/>
        <dbReference type="ChEBI" id="CHEBI:29950"/>
        <dbReference type="ChEBI" id="CHEBI:57287"/>
        <dbReference type="ChEBI" id="CHEBI:57379"/>
        <dbReference type="ChEBI" id="CHEBI:74151"/>
        <dbReference type="EC" id="2.3.1.225"/>
    </reaction>
    <physiologicalReaction direction="left-to-right" evidence="10">
        <dbReference type="Rhea" id="RHEA:36684"/>
    </physiologicalReaction>
</comment>
<dbReference type="PROSITE" id="PS50216">
    <property type="entry name" value="DHHC"/>
    <property type="match status" value="1"/>
</dbReference>
<evidence type="ECO:0000256" key="7">
    <source>
        <dbReference type="ARBA" id="ARBA00023139"/>
    </source>
</evidence>
<gene>
    <name evidence="13" type="ORF">chiPu_0013014</name>
</gene>
<dbReference type="STRING" id="137246.A0A401SVW1"/>
<evidence type="ECO:0000256" key="2">
    <source>
        <dbReference type="ARBA" id="ARBA00008574"/>
    </source>
</evidence>
<dbReference type="GO" id="GO:0005794">
    <property type="term" value="C:Golgi apparatus"/>
    <property type="evidence" value="ECO:0007669"/>
    <property type="project" value="TreeGrafter"/>
</dbReference>
<evidence type="ECO:0000313" key="13">
    <source>
        <dbReference type="EMBL" id="GCC34539.1"/>
    </source>
</evidence>
<feature type="transmembrane region" description="Helical" evidence="11">
    <location>
        <begin position="189"/>
        <end position="211"/>
    </location>
</feature>
<keyword evidence="7" id="KW-0564">Palmitate</keyword>
<dbReference type="PANTHER" id="PTHR22883">
    <property type="entry name" value="ZINC FINGER DHHC DOMAIN CONTAINING PROTEIN"/>
    <property type="match status" value="1"/>
</dbReference>
<evidence type="ECO:0000256" key="5">
    <source>
        <dbReference type="ARBA" id="ARBA00022989"/>
    </source>
</evidence>
<dbReference type="EMBL" id="BEZZ01000608">
    <property type="protein sequence ID" value="GCC34539.1"/>
    <property type="molecule type" value="Genomic_DNA"/>
</dbReference>
<feature type="domain" description="Palmitoyltransferase DHHC" evidence="12">
    <location>
        <begin position="142"/>
        <end position="263"/>
    </location>
</feature>
<feature type="non-terminal residue" evidence="13">
    <location>
        <position position="1"/>
    </location>
</feature>
<dbReference type="EC" id="2.3.1.225" evidence="11"/>
<dbReference type="GO" id="GO:0019706">
    <property type="term" value="F:protein-cysteine S-palmitoyltransferase activity"/>
    <property type="evidence" value="ECO:0007669"/>
    <property type="project" value="UniProtKB-EC"/>
</dbReference>
<evidence type="ECO:0000256" key="8">
    <source>
        <dbReference type="ARBA" id="ARBA00023288"/>
    </source>
</evidence>
<proteinExistence type="inferred from homology"/>
<comment type="similarity">
    <text evidence="2 11">Belongs to the DHHC palmitoyltransferase family.</text>
</comment>
<dbReference type="Proteomes" id="UP000287033">
    <property type="component" value="Unassembled WGS sequence"/>
</dbReference>